<dbReference type="InterPro" id="IPR054350">
    <property type="entry name" value="PurT/PurK_preATP-grasp"/>
</dbReference>
<dbReference type="InterPro" id="IPR003135">
    <property type="entry name" value="ATP-grasp_carboxylate-amine"/>
</dbReference>
<dbReference type="PROSITE" id="PS50975">
    <property type="entry name" value="ATP_GRASP"/>
    <property type="match status" value="1"/>
</dbReference>
<dbReference type="Gene3D" id="3.40.50.20">
    <property type="match status" value="1"/>
</dbReference>
<keyword evidence="2 6" id="KW-0658">Purine biosynthesis</keyword>
<comment type="function">
    <text evidence="7">Catalyzes the ATP-dependent conversion of 5-aminoimidazole ribonucleotide (AIR) and HCO(3)- to N5-carboxyaminoimidazole ribonucleotide (N5-CAIR).</text>
</comment>
<dbReference type="PANTHER" id="PTHR11609:SF5">
    <property type="entry name" value="PHOSPHORIBOSYLAMINOIMIDAZOLE CARBOXYLASE"/>
    <property type="match status" value="1"/>
</dbReference>
<dbReference type="InterPro" id="IPR011054">
    <property type="entry name" value="Rudment_hybrid_motif"/>
</dbReference>
<dbReference type="Proteomes" id="UP000321528">
    <property type="component" value="Unassembled WGS sequence"/>
</dbReference>
<dbReference type="OrthoDB" id="9804625at2"/>
<dbReference type="SUPFAM" id="SSF51246">
    <property type="entry name" value="Rudiment single hybrid motif"/>
    <property type="match status" value="1"/>
</dbReference>
<dbReference type="InterPro" id="IPR016185">
    <property type="entry name" value="PreATP-grasp_dom_sf"/>
</dbReference>
<reference evidence="10 12" key="2">
    <citation type="submission" date="2019-07" db="EMBL/GenBank/DDBJ databases">
        <title>Draft genome of two Muricauda strains isolated from deep sea.</title>
        <authorList>
            <person name="Sun C."/>
        </authorList>
    </citation>
    <scope>NUCLEOTIDE SEQUENCE [LARGE SCALE GENOMIC DNA]</scope>
    <source>
        <strain evidence="10 12">NH166</strain>
    </source>
</reference>
<dbReference type="InterPro" id="IPR013815">
    <property type="entry name" value="ATP_grasp_subdomain_1"/>
</dbReference>
<dbReference type="EC" id="6.3.4.18" evidence="6 7"/>
<evidence type="ECO:0000256" key="7">
    <source>
        <dbReference type="RuleBase" id="RU361200"/>
    </source>
</evidence>
<keyword evidence="5" id="KW-0456">Lyase</keyword>
<feature type="binding site" evidence="6">
    <location>
        <position position="188"/>
    </location>
    <ligand>
        <name>ATP</name>
        <dbReference type="ChEBI" id="CHEBI:30616"/>
    </ligand>
</feature>
<dbReference type="UniPathway" id="UPA00074">
    <property type="reaction ID" value="UER00942"/>
</dbReference>
<evidence type="ECO:0000256" key="1">
    <source>
        <dbReference type="ARBA" id="ARBA00022741"/>
    </source>
</evidence>
<dbReference type="Gene3D" id="3.30.470.20">
    <property type="entry name" value="ATP-grasp fold, B domain"/>
    <property type="match status" value="1"/>
</dbReference>
<dbReference type="GO" id="GO:0005524">
    <property type="term" value="F:ATP binding"/>
    <property type="evidence" value="ECO:0007669"/>
    <property type="project" value="UniProtKB-UniRule"/>
</dbReference>
<dbReference type="RefSeq" id="WP_119639382.1">
    <property type="nucleotide sequence ID" value="NZ_QXFJ01000015.1"/>
</dbReference>
<evidence type="ECO:0000259" key="8">
    <source>
        <dbReference type="PROSITE" id="PS50975"/>
    </source>
</evidence>
<dbReference type="NCBIfam" id="NF004679">
    <property type="entry name" value="PRK06019.1-5"/>
    <property type="match status" value="1"/>
</dbReference>
<keyword evidence="12" id="KW-1185">Reference proteome</keyword>
<evidence type="ECO:0000256" key="4">
    <source>
        <dbReference type="ARBA" id="ARBA00022840"/>
    </source>
</evidence>
<comment type="subunit">
    <text evidence="6 7">Homodimer.</text>
</comment>
<dbReference type="GO" id="GO:0046872">
    <property type="term" value="F:metal ion binding"/>
    <property type="evidence" value="ECO:0007669"/>
    <property type="project" value="InterPro"/>
</dbReference>
<dbReference type="Pfam" id="PF02222">
    <property type="entry name" value="ATP-grasp"/>
    <property type="match status" value="1"/>
</dbReference>
<dbReference type="PANTHER" id="PTHR11609">
    <property type="entry name" value="PURINE BIOSYNTHESIS PROTEIN 6/7, PUR6/7"/>
    <property type="match status" value="1"/>
</dbReference>
<dbReference type="GO" id="GO:0006189">
    <property type="term" value="P:'de novo' IMP biosynthetic process"/>
    <property type="evidence" value="ECO:0007669"/>
    <property type="project" value="UniProtKB-UniRule"/>
</dbReference>
<reference evidence="9 11" key="1">
    <citation type="submission" date="2018-08" db="EMBL/GenBank/DDBJ databases">
        <title>Proposal of Muricauda 72 sp.nov. and Muricauda NH166 sp.nov., isolated from seawater.</title>
        <authorList>
            <person name="Cheng H."/>
            <person name="Wu Y.-H."/>
            <person name="Guo L.-L."/>
            <person name="Xu X.-W."/>
        </authorList>
    </citation>
    <scope>NUCLEOTIDE SEQUENCE [LARGE SCALE GENOMIC DNA]</scope>
    <source>
        <strain evidence="9 11">NH166</strain>
    </source>
</reference>
<dbReference type="FunFam" id="3.30.470.20:FF:000037">
    <property type="entry name" value="Phosphoribosylaminoimidazole carboxylase, chloroplastic"/>
    <property type="match status" value="1"/>
</dbReference>
<name>A0A418N9U6_9FLAO</name>
<comment type="catalytic activity">
    <reaction evidence="6 7">
        <text>5-amino-1-(5-phospho-beta-D-ribosyl)imidazole + hydrogencarbonate + ATP = 5-carboxyamino-1-(5-phospho-D-ribosyl)imidazole + ADP + phosphate + 2 H(+)</text>
        <dbReference type="Rhea" id="RHEA:19317"/>
        <dbReference type="ChEBI" id="CHEBI:15378"/>
        <dbReference type="ChEBI" id="CHEBI:17544"/>
        <dbReference type="ChEBI" id="CHEBI:30616"/>
        <dbReference type="ChEBI" id="CHEBI:43474"/>
        <dbReference type="ChEBI" id="CHEBI:58730"/>
        <dbReference type="ChEBI" id="CHEBI:137981"/>
        <dbReference type="ChEBI" id="CHEBI:456216"/>
        <dbReference type="EC" id="6.3.4.18"/>
    </reaction>
</comment>
<comment type="function">
    <text evidence="6">Catalyzes the ATP-dependent conversion of 5-aminoimidazole ribonucleotide (AIR) and HCO(3)(-) to N5-carboxyaminoimidazole ribonucleotide (N5-CAIR).</text>
</comment>
<evidence type="ECO:0000256" key="5">
    <source>
        <dbReference type="ARBA" id="ARBA00023239"/>
    </source>
</evidence>
<evidence type="ECO:0000313" key="9">
    <source>
        <dbReference type="EMBL" id="RIV71993.1"/>
    </source>
</evidence>
<dbReference type="Pfam" id="PF22660">
    <property type="entry name" value="RS_preATP-grasp-like"/>
    <property type="match status" value="1"/>
</dbReference>
<dbReference type="SUPFAM" id="SSF52440">
    <property type="entry name" value="PreATP-grasp domain"/>
    <property type="match status" value="1"/>
</dbReference>
<dbReference type="Gene3D" id="3.30.1490.20">
    <property type="entry name" value="ATP-grasp fold, A domain"/>
    <property type="match status" value="1"/>
</dbReference>
<keyword evidence="6 7" id="KW-0436">Ligase</keyword>
<dbReference type="NCBIfam" id="TIGR01161">
    <property type="entry name" value="purK"/>
    <property type="match status" value="1"/>
</dbReference>
<evidence type="ECO:0000313" key="12">
    <source>
        <dbReference type="Proteomes" id="UP000321528"/>
    </source>
</evidence>
<accession>A0A418N9U6</accession>
<feature type="domain" description="ATP-grasp" evidence="8">
    <location>
        <begin position="111"/>
        <end position="297"/>
    </location>
</feature>
<feature type="binding site" evidence="6">
    <location>
        <begin position="267"/>
        <end position="268"/>
    </location>
    <ligand>
        <name>ATP</name>
        <dbReference type="ChEBI" id="CHEBI:30616"/>
    </ligand>
</feature>
<keyword evidence="3" id="KW-0210">Decarboxylase</keyword>
<evidence type="ECO:0000313" key="11">
    <source>
        <dbReference type="Proteomes" id="UP000284189"/>
    </source>
</evidence>
<keyword evidence="4 6" id="KW-0067">ATP-binding</keyword>
<evidence type="ECO:0000313" key="10">
    <source>
        <dbReference type="EMBL" id="TXK03760.1"/>
    </source>
</evidence>
<evidence type="ECO:0000256" key="2">
    <source>
        <dbReference type="ARBA" id="ARBA00022755"/>
    </source>
</evidence>
<evidence type="ECO:0000256" key="3">
    <source>
        <dbReference type="ARBA" id="ARBA00022793"/>
    </source>
</evidence>
<organism evidence="9 11">
    <name type="scientific">Flagellimonas aequoris</name>
    <dbReference type="NCBI Taxonomy" id="2306997"/>
    <lineage>
        <taxon>Bacteria</taxon>
        <taxon>Pseudomonadati</taxon>
        <taxon>Bacteroidota</taxon>
        <taxon>Flavobacteriia</taxon>
        <taxon>Flavobacteriales</taxon>
        <taxon>Flavobacteriaceae</taxon>
        <taxon>Flagellimonas</taxon>
    </lineage>
</organism>
<dbReference type="GO" id="GO:0004638">
    <property type="term" value="F:phosphoribosylaminoimidazole carboxylase activity"/>
    <property type="evidence" value="ECO:0007669"/>
    <property type="project" value="InterPro"/>
</dbReference>
<dbReference type="HAMAP" id="MF_01928">
    <property type="entry name" value="PurK"/>
    <property type="match status" value="1"/>
</dbReference>
<proteinExistence type="inferred from homology"/>
<protein>
    <recommendedName>
        <fullName evidence="6 7">N5-carboxyaminoimidazole ribonucleotide synthase</fullName>
        <shortName evidence="6 7">N5-CAIR synthase</shortName>
        <ecNumber evidence="6 7">6.3.4.18</ecNumber>
    </recommendedName>
    <alternativeName>
        <fullName evidence="6 7">5-(carboxyamino)imidazole ribonucleotide synthetase</fullName>
    </alternativeName>
</protein>
<feature type="binding site" evidence="6">
    <location>
        <begin position="180"/>
        <end position="183"/>
    </location>
    <ligand>
        <name>ATP</name>
        <dbReference type="ChEBI" id="CHEBI:30616"/>
    </ligand>
</feature>
<dbReference type="EMBL" id="VNWL01000014">
    <property type="protein sequence ID" value="TXK03760.1"/>
    <property type="molecule type" value="Genomic_DNA"/>
</dbReference>
<comment type="caution">
    <text evidence="6">Lacks conserved residue(s) required for the propagation of feature annotation.</text>
</comment>
<dbReference type="InterPro" id="IPR040686">
    <property type="entry name" value="PurK_C"/>
</dbReference>
<keyword evidence="1 6" id="KW-0547">Nucleotide-binding</keyword>
<dbReference type="Proteomes" id="UP000284189">
    <property type="component" value="Unassembled WGS sequence"/>
</dbReference>
<dbReference type="AlphaFoldDB" id="A0A418N9U6"/>
<dbReference type="Pfam" id="PF17769">
    <property type="entry name" value="PurK_C"/>
    <property type="match status" value="1"/>
</dbReference>
<feature type="binding site" evidence="6">
    <location>
        <position position="149"/>
    </location>
    <ligand>
        <name>ATP</name>
        <dbReference type="ChEBI" id="CHEBI:30616"/>
    </ligand>
</feature>
<dbReference type="InterPro" id="IPR005875">
    <property type="entry name" value="PurK"/>
</dbReference>
<dbReference type="EMBL" id="QXFJ01000015">
    <property type="protein sequence ID" value="RIV71993.1"/>
    <property type="molecule type" value="Genomic_DNA"/>
</dbReference>
<dbReference type="GO" id="GO:0034028">
    <property type="term" value="F:5-(carboxyamino)imidazole ribonucleotide synthase activity"/>
    <property type="evidence" value="ECO:0007669"/>
    <property type="project" value="UniProtKB-UniRule"/>
</dbReference>
<gene>
    <name evidence="6 7" type="primary">purK</name>
    <name evidence="9" type="ORF">D2U88_05935</name>
    <name evidence="10" type="ORF">FQ019_05890</name>
</gene>
<comment type="similarity">
    <text evidence="6 7">Belongs to the PurK/PurT family.</text>
</comment>
<sequence>MQFFSSDFKLGILGGGQLGKMMLYETRKWDIYTKVMDASADAPCKIACNEFVQGSLMDFDAVYQFGQDVDVLTIEIENVNIDALEKLEHEGKKVYPPTKTLRTIQNKATQKLFYTDHEIPTAPFTRFAYTSEIEDSIHNGGLQLPFVWKSAQFGYDGQGVKVVRKIEDLQGLPNVECIAERMIDFKNELAVIVARNTKGEVVTYPVVEMEFHPEANQVEYVICPARIDPKVAEKARDIALKVSEHMKHIGLLAVEMFQTKEDQILVNEVAPRPHNSGHYSIEASYTNQFEQHIRAILGLPLGKTESKVAGVMVNLVGAEGHTGDVVYQNMEQILEMEGVTPHIYGKRQTRPFRKMGHVTIVDEDMAHAREVAQKVKETIKVISE</sequence>
<evidence type="ECO:0000256" key="6">
    <source>
        <dbReference type="HAMAP-Rule" id="MF_01928"/>
    </source>
</evidence>
<dbReference type="GO" id="GO:0005829">
    <property type="term" value="C:cytosol"/>
    <property type="evidence" value="ECO:0007669"/>
    <property type="project" value="TreeGrafter"/>
</dbReference>
<comment type="pathway">
    <text evidence="6 7">Purine metabolism; IMP biosynthesis via de novo pathway; 5-amino-1-(5-phospho-D-ribosyl)imidazole-4-carboxylate from 5-amino-1-(5-phospho-D-ribosyl)imidazole (N5-CAIR route): step 1/2.</text>
</comment>
<dbReference type="InterPro" id="IPR011761">
    <property type="entry name" value="ATP-grasp"/>
</dbReference>
<dbReference type="SUPFAM" id="SSF56059">
    <property type="entry name" value="Glutathione synthetase ATP-binding domain-like"/>
    <property type="match status" value="1"/>
</dbReference>
<comment type="caution">
    <text evidence="9">The sequence shown here is derived from an EMBL/GenBank/DDBJ whole genome shotgun (WGS) entry which is preliminary data.</text>
</comment>
<feature type="binding site" evidence="6">
    <location>
        <position position="107"/>
    </location>
    <ligand>
        <name>ATP</name>
        <dbReference type="ChEBI" id="CHEBI:30616"/>
    </ligand>
</feature>